<dbReference type="Proteomes" id="UP000003786">
    <property type="component" value="Chromosome 3"/>
</dbReference>
<dbReference type="OrthoDB" id="361235at2759"/>
<reference evidence="2 3" key="1">
    <citation type="journal article" date="2012" name="MBio">
        <title>Comparative genome analysis of three eukaryotic parasites with differing abilities to transform leukocytes reveals key mediators of Theileria-induced leukocyte transformation.</title>
        <authorList>
            <person name="Hayashida K."/>
            <person name="Hara Y."/>
            <person name="Abe T."/>
            <person name="Yamasaki C."/>
            <person name="Toyoda A."/>
            <person name="Kosuge T."/>
            <person name="Suzuki Y."/>
            <person name="Sato Y."/>
            <person name="Kawashima S."/>
            <person name="Katayama T."/>
            <person name="Wakaguri H."/>
            <person name="Inoue N."/>
            <person name="Homma K."/>
            <person name="Tada-Umezaki M."/>
            <person name="Yagi Y."/>
            <person name="Fujii Y."/>
            <person name="Habara T."/>
            <person name="Kanehisa M."/>
            <person name="Watanabe H."/>
            <person name="Ito K."/>
            <person name="Gojobori T."/>
            <person name="Sugawara H."/>
            <person name="Imanishi T."/>
            <person name="Weir W."/>
            <person name="Gardner M."/>
            <person name="Pain A."/>
            <person name="Shiels B."/>
            <person name="Hattori M."/>
            <person name="Nene V."/>
            <person name="Sugimoto C."/>
        </authorList>
    </citation>
    <scope>NUCLEOTIDE SEQUENCE [LARGE SCALE GENOMIC DNA]</scope>
    <source>
        <strain evidence="2 3">Shintoku</strain>
    </source>
</reference>
<gene>
    <name evidence="2" type="ORF">TOT_030000843</name>
</gene>
<organism evidence="2 3">
    <name type="scientific">Theileria orientalis strain Shintoku</name>
    <dbReference type="NCBI Taxonomy" id="869250"/>
    <lineage>
        <taxon>Eukaryota</taxon>
        <taxon>Sar</taxon>
        <taxon>Alveolata</taxon>
        <taxon>Apicomplexa</taxon>
        <taxon>Aconoidasida</taxon>
        <taxon>Piroplasmida</taxon>
        <taxon>Theileriidae</taxon>
        <taxon>Theileria</taxon>
    </lineage>
</organism>
<dbReference type="EMBL" id="AP011948">
    <property type="protein sequence ID" value="BAM41580.1"/>
    <property type="molecule type" value="Genomic_DNA"/>
</dbReference>
<feature type="compositionally biased region" description="Polar residues" evidence="1">
    <location>
        <begin position="319"/>
        <end position="328"/>
    </location>
</feature>
<accession>J4D9T2</accession>
<dbReference type="VEuPathDB" id="PiroplasmaDB:TOT_030000843"/>
<evidence type="ECO:0000256" key="1">
    <source>
        <dbReference type="SAM" id="MobiDB-lite"/>
    </source>
</evidence>
<feature type="region of interest" description="Disordered" evidence="1">
    <location>
        <begin position="300"/>
        <end position="332"/>
    </location>
</feature>
<keyword evidence="3" id="KW-1185">Reference proteome</keyword>
<dbReference type="AlphaFoldDB" id="J4D9T2"/>
<sequence>MELIATVKGNYKISKFEFNVPYYVLNWKKHTTDRNFKGLNTPRNDVKYSKKTISNLKGLSFVRNYNSAPLVFPSCGFYYHSAYIANSGDFRPKYAHRSPDYYCDYYGEVNGNCKLGNFKDMALFMSRKVRYGYRYNAEKVRKKGTVRSKIYFDMWKDKNPYYVIHKFMYENDPDNANFNYDIDLARKVKCRRNIFAHYKKDNRLRFFWYASRKNTAKGPCSRYINYALDRNEFRFSKLHSFFHILPYVHEHYKDDPRYIYFMNRFLSRHGRVAAFKRMNASNNGTAEGVLDGRISGLGRDGTTSSVDTRDDSSIDVGSHGNSGNSADNASGADSPIRYRRTISWKDMLLKAKAEEEELFKRISTEPVVVDLGNGRSFTVKRDGFKVYGEYYSKIDKKNRKTPYDIYSPFLKTKHTSRRRRYREKIPLDPSLRCKTRRERILKNAEKRDIKSFIKKQITKIDLL</sequence>
<name>J4D9T2_THEOR</name>
<protein>
    <submittedName>
        <fullName evidence="2">Uncharacterized protein</fullName>
    </submittedName>
</protein>
<dbReference type="KEGG" id="tot:TOT_030000843"/>
<dbReference type="OMA" id="INFKCKN"/>
<dbReference type="eggNOG" id="ENOG502TNDA">
    <property type="taxonomic scope" value="Eukaryota"/>
</dbReference>
<evidence type="ECO:0000313" key="3">
    <source>
        <dbReference type="Proteomes" id="UP000003786"/>
    </source>
</evidence>
<dbReference type="RefSeq" id="XP_009691881.1">
    <property type="nucleotide sequence ID" value="XM_009693586.1"/>
</dbReference>
<dbReference type="GeneID" id="20715987"/>
<proteinExistence type="predicted"/>
<evidence type="ECO:0000313" key="2">
    <source>
        <dbReference type="EMBL" id="BAM41580.1"/>
    </source>
</evidence>